<dbReference type="PANTHER" id="PTHR37166:SF1">
    <property type="entry name" value="PROTEIN FLAG"/>
    <property type="match status" value="1"/>
</dbReference>
<dbReference type="Gene3D" id="3.30.160.170">
    <property type="entry name" value="FlaG-like"/>
    <property type="match status" value="1"/>
</dbReference>
<comment type="caution">
    <text evidence="1">The sequence shown here is derived from an EMBL/GenBank/DDBJ whole genome shotgun (WGS) entry which is preliminary data.</text>
</comment>
<keyword evidence="1" id="KW-0969">Cilium</keyword>
<dbReference type="PANTHER" id="PTHR37166">
    <property type="entry name" value="PROTEIN FLAG"/>
    <property type="match status" value="1"/>
</dbReference>
<dbReference type="SUPFAM" id="SSF160214">
    <property type="entry name" value="FlaG-like"/>
    <property type="match status" value="1"/>
</dbReference>
<reference evidence="1 2" key="1">
    <citation type="submission" date="2020-08" db="EMBL/GenBank/DDBJ databases">
        <title>A Genomic Blueprint of the Chicken Gut Microbiome.</title>
        <authorList>
            <person name="Gilroy R."/>
            <person name="Ravi A."/>
            <person name="Getino M."/>
            <person name="Pursley I."/>
            <person name="Horton D.L."/>
            <person name="Alikhan N.-F."/>
            <person name="Baker D."/>
            <person name="Gharbi K."/>
            <person name="Hall N."/>
            <person name="Watson M."/>
            <person name="Adriaenssens E.M."/>
            <person name="Foster-Nyarko E."/>
            <person name="Jarju S."/>
            <person name="Secka A."/>
            <person name="Antonio M."/>
            <person name="Oren A."/>
            <person name="Chaudhuri R."/>
            <person name="La Ragione R.M."/>
            <person name="Hildebrand F."/>
            <person name="Pallen M.J."/>
        </authorList>
    </citation>
    <scope>NUCLEOTIDE SEQUENCE [LARGE SCALE GENOMIC DNA]</scope>
    <source>
        <strain evidence="1 2">N37</strain>
    </source>
</reference>
<evidence type="ECO:0000313" key="1">
    <source>
        <dbReference type="EMBL" id="MBD8045960.1"/>
    </source>
</evidence>
<sequence>MEIGAINTTIVNREVNYGIGLENERLKQDENIIASDKDTLALKGDNYQKVKEKTLKTAVDKLNYFFSDKESSIEYEKHDVFNTYIVKIVDRETREVIREIPPRKILDMVASMCEIAGVLLDKKA</sequence>
<keyword evidence="1" id="KW-0282">Flagellum</keyword>
<name>A0ABR8YNY6_9CLOT</name>
<dbReference type="RefSeq" id="WP_191738936.1">
    <property type="nucleotide sequence ID" value="NZ_JACSQB010000023.1"/>
</dbReference>
<protein>
    <submittedName>
        <fullName evidence="1">Flagellar protein FlaG</fullName>
    </submittedName>
</protein>
<accession>A0ABR8YNY6</accession>
<gene>
    <name evidence="1" type="ORF">H9637_02705</name>
</gene>
<dbReference type="InterPro" id="IPR005186">
    <property type="entry name" value="FlaG"/>
</dbReference>
<keyword evidence="1" id="KW-0966">Cell projection</keyword>
<proteinExistence type="predicted"/>
<dbReference type="Proteomes" id="UP000627166">
    <property type="component" value="Unassembled WGS sequence"/>
</dbReference>
<keyword evidence="2" id="KW-1185">Reference proteome</keyword>
<dbReference type="EMBL" id="JACSQB010000023">
    <property type="protein sequence ID" value="MBD8045960.1"/>
    <property type="molecule type" value="Genomic_DNA"/>
</dbReference>
<dbReference type="Pfam" id="PF03646">
    <property type="entry name" value="FlaG"/>
    <property type="match status" value="1"/>
</dbReference>
<evidence type="ECO:0000313" key="2">
    <source>
        <dbReference type="Proteomes" id="UP000627166"/>
    </source>
</evidence>
<dbReference type="InterPro" id="IPR035924">
    <property type="entry name" value="FlaG-like_sf"/>
</dbReference>
<organism evidence="1 2">
    <name type="scientific">Clostridium faecium</name>
    <dbReference type="NCBI Taxonomy" id="2762223"/>
    <lineage>
        <taxon>Bacteria</taxon>
        <taxon>Bacillati</taxon>
        <taxon>Bacillota</taxon>
        <taxon>Clostridia</taxon>
        <taxon>Eubacteriales</taxon>
        <taxon>Clostridiaceae</taxon>
        <taxon>Clostridium</taxon>
    </lineage>
</organism>